<reference evidence="3 4" key="1">
    <citation type="submission" date="2019-02" db="EMBL/GenBank/DDBJ databases">
        <title>Deep-cultivation of Planctomycetes and their phenomic and genomic characterization uncovers novel biology.</title>
        <authorList>
            <person name="Wiegand S."/>
            <person name="Jogler M."/>
            <person name="Boedeker C."/>
            <person name="Pinto D."/>
            <person name="Vollmers J."/>
            <person name="Rivas-Marin E."/>
            <person name="Kohn T."/>
            <person name="Peeters S.H."/>
            <person name="Heuer A."/>
            <person name="Rast P."/>
            <person name="Oberbeckmann S."/>
            <person name="Bunk B."/>
            <person name="Jeske O."/>
            <person name="Meyerdierks A."/>
            <person name="Storesund J.E."/>
            <person name="Kallscheuer N."/>
            <person name="Luecker S."/>
            <person name="Lage O.M."/>
            <person name="Pohl T."/>
            <person name="Merkel B.J."/>
            <person name="Hornburger P."/>
            <person name="Mueller R.-W."/>
            <person name="Bruemmer F."/>
            <person name="Labrenz M."/>
            <person name="Spormann A.M."/>
            <person name="Op den Camp H."/>
            <person name="Overmann J."/>
            <person name="Amann R."/>
            <person name="Jetten M.S.M."/>
            <person name="Mascher T."/>
            <person name="Medema M.H."/>
            <person name="Devos D.P."/>
            <person name="Kaster A.-K."/>
            <person name="Ovreas L."/>
            <person name="Rohde M."/>
            <person name="Galperin M.Y."/>
            <person name="Jogler C."/>
        </authorList>
    </citation>
    <scope>NUCLEOTIDE SEQUENCE [LARGE SCALE GENOMIC DNA]</scope>
    <source>
        <strain evidence="3 4">Pan153</strain>
    </source>
</reference>
<dbReference type="Pfam" id="PF20469">
    <property type="entry name" value="OLD-like_TOPRIM"/>
    <property type="match status" value="1"/>
</dbReference>
<feature type="domain" description="ATPase AAA-type core" evidence="1">
    <location>
        <begin position="132"/>
        <end position="293"/>
    </location>
</feature>
<protein>
    <submittedName>
        <fullName evidence="3">Uncharacterized protein</fullName>
    </submittedName>
</protein>
<evidence type="ECO:0000313" key="4">
    <source>
        <dbReference type="Proteomes" id="UP000320839"/>
    </source>
</evidence>
<sequence>MIKSIKLKFGSAPGNAPVVLDPTPVTIFVGPNNSGKSIILNEIQDYCNLGISRPDNLILDQITFKENPRDAHKMLQSIQLPPRRQDRIDPERIFVGRPGSPLNVQKHHILSALENPNTNPELYCNAYLCLHTLNIGAQNRTLLIRDSSIRDPQGKIDDVANTLFYDDHKREVLRGIIHRAFGNYIVFDPTSLGQLKIRLSETPPKSNLEERGFHDEAVQFHQKARRLENYSDGVKAFTGILSQIIAGDPKIILIDEPEAFLAPTLSFILGKEIAFTSNSSNKQLFVSTHSASFIMGCIQTGVPVNIVRLTYQNDIPTARTLPNEKLIHLMRNPLLRSTGVLEGLFYEFVIVTEADSDRAFYEEINERLLQMTPDRGIPNCLFLNAQNKQTVHQIVKPLRELGIPTAGIVDVDILKNGGKDWSNFMNCGFIPGANHLGLGQNRSEIYQKCKATGKCMKRDGGIDILSNDDKEAARNLFKQLADYGLFVVESGELESWLQYLGVPKSGHGPSWLIEIFEKMGEDPDNTDYVSPDSDDVWAFIDNIAAWFKNPERKGIPN</sequence>
<evidence type="ECO:0000259" key="2">
    <source>
        <dbReference type="Pfam" id="PF20469"/>
    </source>
</evidence>
<dbReference type="Pfam" id="PF13304">
    <property type="entry name" value="AAA_21"/>
    <property type="match status" value="1"/>
</dbReference>
<accession>A0A518FJB6</accession>
<dbReference type="InterPro" id="IPR027417">
    <property type="entry name" value="P-loop_NTPase"/>
</dbReference>
<dbReference type="PANTHER" id="PTHR43581:SF4">
    <property type="entry name" value="ATP_GTP PHOSPHATASE"/>
    <property type="match status" value="1"/>
</dbReference>
<dbReference type="RefSeq" id="WP_145454357.1">
    <property type="nucleotide sequence ID" value="NZ_CP036317.1"/>
</dbReference>
<dbReference type="InterPro" id="IPR034139">
    <property type="entry name" value="TOPRIM_OLD"/>
</dbReference>
<evidence type="ECO:0000313" key="3">
    <source>
        <dbReference type="EMBL" id="QDV16452.1"/>
    </source>
</evidence>
<dbReference type="Gene3D" id="3.40.50.300">
    <property type="entry name" value="P-loop containing nucleotide triphosphate hydrolases"/>
    <property type="match status" value="1"/>
</dbReference>
<dbReference type="EMBL" id="CP036317">
    <property type="protein sequence ID" value="QDV16452.1"/>
    <property type="molecule type" value="Genomic_DNA"/>
</dbReference>
<dbReference type="GO" id="GO:0016887">
    <property type="term" value="F:ATP hydrolysis activity"/>
    <property type="evidence" value="ECO:0007669"/>
    <property type="project" value="InterPro"/>
</dbReference>
<dbReference type="SUPFAM" id="SSF52540">
    <property type="entry name" value="P-loop containing nucleoside triphosphate hydrolases"/>
    <property type="match status" value="1"/>
</dbReference>
<dbReference type="GO" id="GO:0005524">
    <property type="term" value="F:ATP binding"/>
    <property type="evidence" value="ECO:0007669"/>
    <property type="project" value="InterPro"/>
</dbReference>
<name>A0A518FJB6_9PLAN</name>
<dbReference type="Proteomes" id="UP000320839">
    <property type="component" value="Chromosome"/>
</dbReference>
<dbReference type="OrthoDB" id="9801813at2"/>
<proteinExistence type="predicted"/>
<evidence type="ECO:0000259" key="1">
    <source>
        <dbReference type="Pfam" id="PF13304"/>
    </source>
</evidence>
<dbReference type="AlphaFoldDB" id="A0A518FJB6"/>
<organism evidence="3 4">
    <name type="scientific">Gimesia panareensis</name>
    <dbReference type="NCBI Taxonomy" id="2527978"/>
    <lineage>
        <taxon>Bacteria</taxon>
        <taxon>Pseudomonadati</taxon>
        <taxon>Planctomycetota</taxon>
        <taxon>Planctomycetia</taxon>
        <taxon>Planctomycetales</taxon>
        <taxon>Planctomycetaceae</taxon>
        <taxon>Gimesia</taxon>
    </lineage>
</organism>
<feature type="domain" description="OLD protein-like TOPRIM" evidence="2">
    <location>
        <begin position="344"/>
        <end position="412"/>
    </location>
</feature>
<gene>
    <name evidence="3" type="ORF">Pan153_10810</name>
</gene>
<dbReference type="InterPro" id="IPR003959">
    <property type="entry name" value="ATPase_AAA_core"/>
</dbReference>
<dbReference type="PANTHER" id="PTHR43581">
    <property type="entry name" value="ATP/GTP PHOSPHATASE"/>
    <property type="match status" value="1"/>
</dbReference>
<dbReference type="InterPro" id="IPR051396">
    <property type="entry name" value="Bact_Antivir_Def_Nuclease"/>
</dbReference>